<dbReference type="Proteomes" id="UP001159405">
    <property type="component" value="Unassembled WGS sequence"/>
</dbReference>
<organism evidence="2 3">
    <name type="scientific">Porites lobata</name>
    <dbReference type="NCBI Taxonomy" id="104759"/>
    <lineage>
        <taxon>Eukaryota</taxon>
        <taxon>Metazoa</taxon>
        <taxon>Cnidaria</taxon>
        <taxon>Anthozoa</taxon>
        <taxon>Hexacorallia</taxon>
        <taxon>Scleractinia</taxon>
        <taxon>Fungiina</taxon>
        <taxon>Poritidae</taxon>
        <taxon>Porites</taxon>
    </lineage>
</organism>
<name>A0ABN8SHV6_9CNID</name>
<dbReference type="PANTHER" id="PTHR46963:SF2">
    <property type="match status" value="1"/>
</dbReference>
<evidence type="ECO:0000313" key="2">
    <source>
        <dbReference type="EMBL" id="CAH3189333.1"/>
    </source>
</evidence>
<protein>
    <submittedName>
        <fullName evidence="2">Uncharacterized protein</fullName>
    </submittedName>
</protein>
<accession>A0ABN8SHV6</accession>
<evidence type="ECO:0000256" key="1">
    <source>
        <dbReference type="SAM" id="MobiDB-lite"/>
    </source>
</evidence>
<dbReference type="EMBL" id="CALNXK010000710">
    <property type="protein sequence ID" value="CAH3189333.1"/>
    <property type="molecule type" value="Genomic_DNA"/>
</dbReference>
<keyword evidence="3" id="KW-1185">Reference proteome</keyword>
<comment type="caution">
    <text evidence="2">The sequence shown here is derived from an EMBL/GenBank/DDBJ whole genome shotgun (WGS) entry which is preliminary data.</text>
</comment>
<gene>
    <name evidence="2" type="ORF">PLOB_00043582</name>
</gene>
<proteinExistence type="predicted"/>
<evidence type="ECO:0000313" key="3">
    <source>
        <dbReference type="Proteomes" id="UP001159405"/>
    </source>
</evidence>
<dbReference type="InterPro" id="IPR042838">
    <property type="entry name" value="KIAA1958"/>
</dbReference>
<sequence>MASRFKDLDVSVEDFISEQENESTKKKTLQNVAVLQQFLASKNEERKLEEIPPEELNEYLSEFIITVRTKDKQEEYEPSSLRGFIASFERYLKKKNYGHSIIKDLQFEKTRKALSSKQKDLKRKGKAINQMHLSLSVKTTYKQTRSTKSRGSNSLLLV</sequence>
<feature type="region of interest" description="Disordered" evidence="1">
    <location>
        <begin position="139"/>
        <end position="158"/>
    </location>
</feature>
<reference evidence="2 3" key="1">
    <citation type="submission" date="2022-05" db="EMBL/GenBank/DDBJ databases">
        <authorList>
            <consortium name="Genoscope - CEA"/>
            <person name="William W."/>
        </authorList>
    </citation>
    <scope>NUCLEOTIDE SEQUENCE [LARGE SCALE GENOMIC DNA]</scope>
</reference>
<dbReference type="PANTHER" id="PTHR46963">
    <property type="entry name" value="SIMILAR TO RIKEN CDNA E130308A19"/>
    <property type="match status" value="1"/>
</dbReference>